<name>A0A9X4H0R9_9FIRM</name>
<dbReference type="RefSeq" id="WP_277445585.1">
    <property type="nucleotide sequence ID" value="NZ_JAKOAV010000063.1"/>
</dbReference>
<dbReference type="Gene3D" id="3.40.50.150">
    <property type="entry name" value="Vaccinia Virus protein VP39"/>
    <property type="match status" value="1"/>
</dbReference>
<dbReference type="Proteomes" id="UP001154312">
    <property type="component" value="Unassembled WGS sequence"/>
</dbReference>
<protein>
    <submittedName>
        <fullName evidence="1">Uncharacterized protein</fullName>
    </submittedName>
</protein>
<organism evidence="1 2">
    <name type="scientific">Pelotomaculum isophthalicicum JI</name>
    <dbReference type="NCBI Taxonomy" id="947010"/>
    <lineage>
        <taxon>Bacteria</taxon>
        <taxon>Bacillati</taxon>
        <taxon>Bacillota</taxon>
        <taxon>Clostridia</taxon>
        <taxon>Eubacteriales</taxon>
        <taxon>Desulfotomaculaceae</taxon>
        <taxon>Pelotomaculum</taxon>
    </lineage>
</organism>
<reference evidence="1" key="1">
    <citation type="submission" date="2022-02" db="EMBL/GenBank/DDBJ databases">
        <authorList>
            <person name="Leng L."/>
        </authorList>
    </citation>
    <scope>NUCLEOTIDE SEQUENCE</scope>
    <source>
        <strain evidence="1">JI</strain>
    </source>
</reference>
<evidence type="ECO:0000313" key="1">
    <source>
        <dbReference type="EMBL" id="MDF9410042.1"/>
    </source>
</evidence>
<sequence length="113" mass="13013">MIIFNRIIKEDGILVKVVPGNYYLKELRSAFYDKTDKQTYSNERVVELFGNNFTILDARQVLYSMAVKENIEHLVKMTPLSWGATDEKIQEVLDIGINNITMDLTIILGKKKS</sequence>
<proteinExistence type="predicted"/>
<dbReference type="InterPro" id="IPR029063">
    <property type="entry name" value="SAM-dependent_MTases_sf"/>
</dbReference>
<dbReference type="AlphaFoldDB" id="A0A9X4H0R9"/>
<accession>A0A9X4H0R9</accession>
<evidence type="ECO:0000313" key="2">
    <source>
        <dbReference type="Proteomes" id="UP001154312"/>
    </source>
</evidence>
<gene>
    <name evidence="1" type="ORF">L7E55_17140</name>
</gene>
<dbReference type="EMBL" id="JAKOAV010000063">
    <property type="protein sequence ID" value="MDF9410042.1"/>
    <property type="molecule type" value="Genomic_DNA"/>
</dbReference>
<keyword evidence="2" id="KW-1185">Reference proteome</keyword>
<comment type="caution">
    <text evidence="1">The sequence shown here is derived from an EMBL/GenBank/DDBJ whole genome shotgun (WGS) entry which is preliminary data.</text>
</comment>